<proteinExistence type="predicted"/>
<dbReference type="Pfam" id="PF08240">
    <property type="entry name" value="ADH_N"/>
    <property type="match status" value="1"/>
</dbReference>
<dbReference type="InterPro" id="IPR011032">
    <property type="entry name" value="GroES-like_sf"/>
</dbReference>
<evidence type="ECO:0000259" key="1">
    <source>
        <dbReference type="SMART" id="SM00829"/>
    </source>
</evidence>
<dbReference type="InterPro" id="IPR013149">
    <property type="entry name" value="ADH-like_C"/>
</dbReference>
<dbReference type="Proteomes" id="UP000182400">
    <property type="component" value="Unassembled WGS sequence"/>
</dbReference>
<dbReference type="EMBL" id="FOWP01000006">
    <property type="protein sequence ID" value="SFP17331.1"/>
    <property type="molecule type" value="Genomic_DNA"/>
</dbReference>
<dbReference type="InterPro" id="IPR052711">
    <property type="entry name" value="Zinc_ADH-like"/>
</dbReference>
<dbReference type="InterPro" id="IPR036291">
    <property type="entry name" value="NAD(P)-bd_dom_sf"/>
</dbReference>
<sequence>MKAWQATPPFGLAALRLIERPRPTPGPQQVLIKVQAAALNYRDLEMANGTYQGQPQHAFTLLSDGAGEVVEVGTAVTRFTPGERVIGCFWQGWEGGRLGDTGNALPLGGPLDGMLSEYALLDERGVVPCPAHLSWEEAATLPCAALTAWQALVVEGQVKAGDWVLLQGSGGVSLFALQFALLHGARVIVSSSQDDKLQRLHALGATGLVNYRSTPDWHEQVMAITQGHGVDHVLEVGGPRSFAQSLLSLHASGQINVIGYLGGQQGEINPLLILQRNARVRGIAVGPRQSLESMNRAIEANDLRPLIDSVHDWLDLPAALAHLQSGQHFGKVVLRISHP</sequence>
<dbReference type="AlphaFoldDB" id="A0A1I5N7U1"/>
<gene>
    <name evidence="2" type="ORF">SAMN05216601_106123</name>
</gene>
<organism evidence="2 3">
    <name type="scientific">Ectopseudomonas composti</name>
    <dbReference type="NCBI Taxonomy" id="658457"/>
    <lineage>
        <taxon>Bacteria</taxon>
        <taxon>Pseudomonadati</taxon>
        <taxon>Pseudomonadota</taxon>
        <taxon>Gammaproteobacteria</taxon>
        <taxon>Pseudomonadales</taxon>
        <taxon>Pseudomonadaceae</taxon>
        <taxon>Ectopseudomonas</taxon>
    </lineage>
</organism>
<feature type="domain" description="Enoyl reductase (ER)" evidence="1">
    <location>
        <begin position="11"/>
        <end position="334"/>
    </location>
</feature>
<dbReference type="GO" id="GO:0016491">
    <property type="term" value="F:oxidoreductase activity"/>
    <property type="evidence" value="ECO:0007669"/>
    <property type="project" value="InterPro"/>
</dbReference>
<evidence type="ECO:0000313" key="2">
    <source>
        <dbReference type="EMBL" id="SFP17331.1"/>
    </source>
</evidence>
<dbReference type="RefSeq" id="WP_074939153.1">
    <property type="nucleotide sequence ID" value="NZ_FOWP01000006.1"/>
</dbReference>
<dbReference type="SUPFAM" id="SSF51735">
    <property type="entry name" value="NAD(P)-binding Rossmann-fold domains"/>
    <property type="match status" value="1"/>
</dbReference>
<dbReference type="Gene3D" id="3.90.180.10">
    <property type="entry name" value="Medium-chain alcohol dehydrogenases, catalytic domain"/>
    <property type="match status" value="1"/>
</dbReference>
<dbReference type="OrthoDB" id="9787435at2"/>
<dbReference type="CDD" id="cd08276">
    <property type="entry name" value="MDR7"/>
    <property type="match status" value="1"/>
</dbReference>
<evidence type="ECO:0000313" key="3">
    <source>
        <dbReference type="Proteomes" id="UP000182400"/>
    </source>
</evidence>
<dbReference type="STRING" id="658457.SAMN05216601_106123"/>
<protein>
    <submittedName>
        <fullName evidence="2">NADPH:quinone reductase</fullName>
    </submittedName>
</protein>
<name>A0A1I5N7U1_9GAMM</name>
<dbReference type="PANTHER" id="PTHR45033:SF2">
    <property type="entry name" value="ZINC-TYPE ALCOHOL DEHYDROGENASE-LIKE PROTEIN C1773.06C"/>
    <property type="match status" value="1"/>
</dbReference>
<dbReference type="InterPro" id="IPR013154">
    <property type="entry name" value="ADH-like_N"/>
</dbReference>
<dbReference type="InterPro" id="IPR020843">
    <property type="entry name" value="ER"/>
</dbReference>
<dbReference type="Gene3D" id="3.40.50.720">
    <property type="entry name" value="NAD(P)-binding Rossmann-like Domain"/>
    <property type="match status" value="1"/>
</dbReference>
<dbReference type="Pfam" id="PF00107">
    <property type="entry name" value="ADH_zinc_N"/>
    <property type="match status" value="1"/>
</dbReference>
<reference evidence="2 3" key="1">
    <citation type="submission" date="2016-10" db="EMBL/GenBank/DDBJ databases">
        <authorList>
            <person name="de Groot N.N."/>
        </authorList>
    </citation>
    <scope>NUCLEOTIDE SEQUENCE [LARGE SCALE GENOMIC DNA]</scope>
    <source>
        <strain evidence="2 3">CCUG 59231</strain>
    </source>
</reference>
<dbReference type="SUPFAM" id="SSF50129">
    <property type="entry name" value="GroES-like"/>
    <property type="match status" value="1"/>
</dbReference>
<dbReference type="PANTHER" id="PTHR45033">
    <property type="match status" value="1"/>
</dbReference>
<accession>A0A1I5N7U1</accession>
<dbReference type="SMART" id="SM00829">
    <property type="entry name" value="PKS_ER"/>
    <property type="match status" value="1"/>
</dbReference>